<evidence type="ECO:0000313" key="1">
    <source>
        <dbReference type="EMBL" id="TQF73355.1"/>
    </source>
</evidence>
<dbReference type="AlphaFoldDB" id="A0A541BM07"/>
<comment type="caution">
    <text evidence="1">The sequence shown here is derived from an EMBL/GenBank/DDBJ whole genome shotgun (WGS) entry which is preliminary data.</text>
</comment>
<reference evidence="1 2" key="1">
    <citation type="submission" date="2019-06" db="EMBL/GenBank/DDBJ databases">
        <title>Rhodococcus spaelei sp. nov., isolated from a cave.</title>
        <authorList>
            <person name="Lee S.D."/>
        </authorList>
    </citation>
    <scope>NUCLEOTIDE SEQUENCE [LARGE SCALE GENOMIC DNA]</scope>
    <source>
        <strain evidence="1 2">C9-5</strain>
    </source>
</reference>
<proteinExistence type="predicted"/>
<dbReference type="RefSeq" id="WP_142097177.1">
    <property type="nucleotide sequence ID" value="NZ_VIGH01000003.1"/>
</dbReference>
<organism evidence="1 2">
    <name type="scientific">Rhodococcus spelaei</name>
    <dbReference type="NCBI Taxonomy" id="2546320"/>
    <lineage>
        <taxon>Bacteria</taxon>
        <taxon>Bacillati</taxon>
        <taxon>Actinomycetota</taxon>
        <taxon>Actinomycetes</taxon>
        <taxon>Mycobacteriales</taxon>
        <taxon>Nocardiaceae</taxon>
        <taxon>Rhodococcus</taxon>
    </lineage>
</organism>
<dbReference type="EMBL" id="VIGH01000003">
    <property type="protein sequence ID" value="TQF73355.1"/>
    <property type="molecule type" value="Genomic_DNA"/>
</dbReference>
<protein>
    <submittedName>
        <fullName evidence="1">Uncharacterized protein</fullName>
    </submittedName>
</protein>
<dbReference type="OrthoDB" id="4753490at2"/>
<dbReference type="Proteomes" id="UP000316256">
    <property type="component" value="Unassembled WGS sequence"/>
</dbReference>
<keyword evidence="2" id="KW-1185">Reference proteome</keyword>
<sequence length="70" mass="7674">MSQTRRNSCRKNGRGERHISIRAVRRDPPDLRKLSRAVITLALAEAEAAKQAQVTEAATQDDAAAEVSDD</sequence>
<accession>A0A541BM07</accession>
<evidence type="ECO:0000313" key="2">
    <source>
        <dbReference type="Proteomes" id="UP000316256"/>
    </source>
</evidence>
<gene>
    <name evidence="1" type="ORF">FK531_07530</name>
</gene>
<name>A0A541BM07_9NOCA</name>